<dbReference type="GO" id="GO:1902201">
    <property type="term" value="P:negative regulation of bacterial-type flagellum-dependent cell motility"/>
    <property type="evidence" value="ECO:0007669"/>
    <property type="project" value="TreeGrafter"/>
</dbReference>
<dbReference type="FunFam" id="3.30.70.270:FF:000001">
    <property type="entry name" value="Diguanylate cyclase domain protein"/>
    <property type="match status" value="1"/>
</dbReference>
<feature type="transmembrane region" description="Helical" evidence="5">
    <location>
        <begin position="113"/>
        <end position="130"/>
    </location>
</feature>
<comment type="subcellular location">
    <subcellularLocation>
        <location evidence="2">Cell inner membrane</location>
    </subcellularLocation>
</comment>
<dbReference type="OrthoDB" id="9812260at2"/>
<evidence type="ECO:0000313" key="8">
    <source>
        <dbReference type="Proteomes" id="UP000265745"/>
    </source>
</evidence>
<comment type="catalytic activity">
    <reaction evidence="4">
        <text>2 GTP = 3',3'-c-di-GMP + 2 diphosphate</text>
        <dbReference type="Rhea" id="RHEA:24898"/>
        <dbReference type="ChEBI" id="CHEBI:33019"/>
        <dbReference type="ChEBI" id="CHEBI:37565"/>
        <dbReference type="ChEBI" id="CHEBI:58805"/>
        <dbReference type="EC" id="2.7.7.65"/>
    </reaction>
</comment>
<feature type="transmembrane region" description="Helical" evidence="5">
    <location>
        <begin position="74"/>
        <end position="101"/>
    </location>
</feature>
<dbReference type="RefSeq" id="WP_119701195.1">
    <property type="nucleotide sequence ID" value="NZ_QJSA01000006.1"/>
</dbReference>
<dbReference type="Proteomes" id="UP000265745">
    <property type="component" value="Unassembled WGS sequence"/>
</dbReference>
<dbReference type="GO" id="GO:0052621">
    <property type="term" value="F:diguanylate cyclase activity"/>
    <property type="evidence" value="ECO:0007669"/>
    <property type="project" value="UniProtKB-EC"/>
</dbReference>
<accession>A0A396RYY2</accession>
<proteinExistence type="predicted"/>
<name>A0A396RYY2_9PSED</name>
<dbReference type="PANTHER" id="PTHR45138:SF9">
    <property type="entry name" value="DIGUANYLATE CYCLASE DGCM-RELATED"/>
    <property type="match status" value="1"/>
</dbReference>
<keyword evidence="8" id="KW-1185">Reference proteome</keyword>
<sequence>MAKLLLRLKDDFQLSIITLVGLVALLGVTPYAIFRLIEGSWLVGIVDSLLVLCTLVAIAYAWRTGNTIRPGQFLATIYSIGAVLVSIKLGVNGLFWFYNLILFNFFVVPPRQSLVATLSALAVLCLYGLLNPGEVFESYYQMSSFLVTCLMASLFAFVFAYRGRRQREQLNTLATIDPLTGAGNRRTMEQELVIAMSARQRYAQAYGLLVLDLDNFKQINDRHGHKAGDQVLVDFVRIVKAVCRKSDRLFRLGGEEFVLLLPGIDAKGLLKAAEHLRARIAAELSSPGGGVTVSIGGALLTDQVSWEVWLQQADENLYRAKREGRNRVCLPLEVQTQTIQG</sequence>
<dbReference type="InterPro" id="IPR000160">
    <property type="entry name" value="GGDEF_dom"/>
</dbReference>
<feature type="transmembrane region" description="Helical" evidence="5">
    <location>
        <begin position="12"/>
        <end position="34"/>
    </location>
</feature>
<dbReference type="Gene3D" id="3.30.70.270">
    <property type="match status" value="1"/>
</dbReference>
<comment type="cofactor">
    <cofactor evidence="1">
        <name>Mg(2+)</name>
        <dbReference type="ChEBI" id="CHEBI:18420"/>
    </cofactor>
</comment>
<gene>
    <name evidence="7" type="ORF">C2846_08095</name>
</gene>
<evidence type="ECO:0000256" key="5">
    <source>
        <dbReference type="SAM" id="Phobius"/>
    </source>
</evidence>
<dbReference type="PANTHER" id="PTHR45138">
    <property type="entry name" value="REGULATORY COMPONENTS OF SENSORY TRANSDUCTION SYSTEM"/>
    <property type="match status" value="1"/>
</dbReference>
<evidence type="ECO:0000256" key="3">
    <source>
        <dbReference type="ARBA" id="ARBA00012528"/>
    </source>
</evidence>
<comment type="caution">
    <text evidence="7">The sequence shown here is derived from an EMBL/GenBank/DDBJ whole genome shotgun (WGS) entry which is preliminary data.</text>
</comment>
<keyword evidence="5" id="KW-0812">Transmembrane</keyword>
<dbReference type="InterPro" id="IPR050469">
    <property type="entry name" value="Diguanylate_Cyclase"/>
</dbReference>
<feature type="transmembrane region" description="Helical" evidence="5">
    <location>
        <begin position="142"/>
        <end position="161"/>
    </location>
</feature>
<dbReference type="InterPro" id="IPR043128">
    <property type="entry name" value="Rev_trsase/Diguanyl_cyclase"/>
</dbReference>
<organism evidence="7 8">
    <name type="scientific">Pseudomonas jilinensis</name>
    <dbReference type="NCBI Taxonomy" id="2078689"/>
    <lineage>
        <taxon>Bacteria</taxon>
        <taxon>Pseudomonadati</taxon>
        <taxon>Pseudomonadota</taxon>
        <taxon>Gammaproteobacteria</taxon>
        <taxon>Pseudomonadales</taxon>
        <taxon>Pseudomonadaceae</taxon>
        <taxon>Pseudomonas</taxon>
    </lineage>
</organism>
<evidence type="ECO:0000259" key="6">
    <source>
        <dbReference type="PROSITE" id="PS50887"/>
    </source>
</evidence>
<dbReference type="GO" id="GO:0005886">
    <property type="term" value="C:plasma membrane"/>
    <property type="evidence" value="ECO:0007669"/>
    <property type="project" value="UniProtKB-SubCell"/>
</dbReference>
<evidence type="ECO:0000256" key="4">
    <source>
        <dbReference type="ARBA" id="ARBA00034247"/>
    </source>
</evidence>
<evidence type="ECO:0000256" key="2">
    <source>
        <dbReference type="ARBA" id="ARBA00004533"/>
    </source>
</evidence>
<dbReference type="EMBL" id="QJSA01000006">
    <property type="protein sequence ID" value="RHW21476.1"/>
    <property type="molecule type" value="Genomic_DNA"/>
</dbReference>
<evidence type="ECO:0000256" key="1">
    <source>
        <dbReference type="ARBA" id="ARBA00001946"/>
    </source>
</evidence>
<protein>
    <recommendedName>
        <fullName evidence="3">diguanylate cyclase</fullName>
        <ecNumber evidence="3">2.7.7.65</ecNumber>
    </recommendedName>
</protein>
<dbReference type="NCBIfam" id="TIGR00254">
    <property type="entry name" value="GGDEF"/>
    <property type="match status" value="1"/>
</dbReference>
<keyword evidence="5" id="KW-0472">Membrane</keyword>
<dbReference type="InterPro" id="IPR029787">
    <property type="entry name" value="Nucleotide_cyclase"/>
</dbReference>
<dbReference type="Pfam" id="PF00990">
    <property type="entry name" value="GGDEF"/>
    <property type="match status" value="1"/>
</dbReference>
<dbReference type="SMART" id="SM00267">
    <property type="entry name" value="GGDEF"/>
    <property type="match status" value="1"/>
</dbReference>
<reference evidence="7 8" key="1">
    <citation type="submission" date="2018-06" db="EMBL/GenBank/DDBJ databases">
        <title>Pseudomonas jilinensis sp. nov., isolated from the production water of Jilin Oilfield in China.</title>
        <authorList>
            <person name="Wang J."/>
        </authorList>
    </citation>
    <scope>NUCLEOTIDE SEQUENCE [LARGE SCALE GENOMIC DNA]</scope>
    <source>
        <strain evidence="7 8">JS15-10A1</strain>
    </source>
</reference>
<dbReference type="EC" id="2.7.7.65" evidence="3"/>
<keyword evidence="5" id="KW-1133">Transmembrane helix</keyword>
<dbReference type="AlphaFoldDB" id="A0A396RYY2"/>
<dbReference type="SUPFAM" id="SSF55073">
    <property type="entry name" value="Nucleotide cyclase"/>
    <property type="match status" value="1"/>
</dbReference>
<dbReference type="GO" id="GO:0043709">
    <property type="term" value="P:cell adhesion involved in single-species biofilm formation"/>
    <property type="evidence" value="ECO:0007669"/>
    <property type="project" value="TreeGrafter"/>
</dbReference>
<evidence type="ECO:0000313" key="7">
    <source>
        <dbReference type="EMBL" id="RHW21476.1"/>
    </source>
</evidence>
<feature type="domain" description="GGDEF" evidence="6">
    <location>
        <begin position="204"/>
        <end position="333"/>
    </location>
</feature>
<dbReference type="PROSITE" id="PS50887">
    <property type="entry name" value="GGDEF"/>
    <property type="match status" value="1"/>
</dbReference>
<feature type="transmembrane region" description="Helical" evidence="5">
    <location>
        <begin position="41"/>
        <end position="62"/>
    </location>
</feature>
<dbReference type="CDD" id="cd01949">
    <property type="entry name" value="GGDEF"/>
    <property type="match status" value="1"/>
</dbReference>